<keyword evidence="4" id="KW-1185">Reference proteome</keyword>
<sequence length="450" mass="49082">MLDLIIKNGKVFIPEKGLLDIEVGIKDGKIVALENNLSDSKEILDAAGNIVMPGVIDPHIHLGIFNDFAHECEHETRAALAGGVTTCGVFMGGDQSYLGQVGELIDVIEAKSSVDLFMHLAIFTEEQMSEMKSYYEKFGITSFKFYMAGVKGVFPNVSDGFIYEGFKKVAEFGDKAIACVHCEDQSLIDVAFDKVSAQTPEGTLVDWAKTGPDMAEEEAIIRACYLAEKAGNRLYIVHISTKDGADRLTKIKANEGARVFGETTSAYLTVNKHGEFGLKGKMLPPLRDKSDNDGLWDAVKNDTIDSLGTDNVSMTLEVKQEENGMLGAMPGYPILQTHFPAMINEGYHNRGIDIETIITKATINPAKIFGLYPQKGVIAVGSDADIVILDLDNSKTVESKNLFSYGDFSLFEGQTIKGWPTTVVKSGKIAFSNDEIMVEPGSGSFLKREL</sequence>
<dbReference type="AlphaFoldDB" id="A0A1H2J468"/>
<organism evidence="3 4">
    <name type="scientific">Desulfobacula phenolica</name>
    <dbReference type="NCBI Taxonomy" id="90732"/>
    <lineage>
        <taxon>Bacteria</taxon>
        <taxon>Pseudomonadati</taxon>
        <taxon>Thermodesulfobacteriota</taxon>
        <taxon>Desulfobacteria</taxon>
        <taxon>Desulfobacterales</taxon>
        <taxon>Desulfobacteraceae</taxon>
        <taxon>Desulfobacula</taxon>
    </lineage>
</organism>
<evidence type="ECO:0000256" key="1">
    <source>
        <dbReference type="ARBA" id="ARBA00001947"/>
    </source>
</evidence>
<dbReference type="SUPFAM" id="SSF51338">
    <property type="entry name" value="Composite domain of metallo-dependent hydrolases"/>
    <property type="match status" value="1"/>
</dbReference>
<dbReference type="SUPFAM" id="SSF51556">
    <property type="entry name" value="Metallo-dependent hydrolases"/>
    <property type="match status" value="1"/>
</dbReference>
<protein>
    <submittedName>
        <fullName evidence="3">Dihydropyrimidinase</fullName>
    </submittedName>
</protein>
<evidence type="ECO:0000313" key="4">
    <source>
        <dbReference type="Proteomes" id="UP000199608"/>
    </source>
</evidence>
<dbReference type="GO" id="GO:0005829">
    <property type="term" value="C:cytosol"/>
    <property type="evidence" value="ECO:0007669"/>
    <property type="project" value="TreeGrafter"/>
</dbReference>
<evidence type="ECO:0000313" key="3">
    <source>
        <dbReference type="EMBL" id="SDU51227.1"/>
    </source>
</evidence>
<dbReference type="InterPro" id="IPR032466">
    <property type="entry name" value="Metal_Hydrolase"/>
</dbReference>
<dbReference type="InterPro" id="IPR011059">
    <property type="entry name" value="Metal-dep_hydrolase_composite"/>
</dbReference>
<accession>A0A1H2J468</accession>
<dbReference type="Proteomes" id="UP000199608">
    <property type="component" value="Unassembled WGS sequence"/>
</dbReference>
<dbReference type="PANTHER" id="PTHR11647:SF1">
    <property type="entry name" value="COLLAPSIN RESPONSE MEDIATOR PROTEIN"/>
    <property type="match status" value="1"/>
</dbReference>
<dbReference type="EMBL" id="FNLL01000010">
    <property type="protein sequence ID" value="SDU51227.1"/>
    <property type="molecule type" value="Genomic_DNA"/>
</dbReference>
<name>A0A1H2J468_9BACT</name>
<evidence type="ECO:0000259" key="2">
    <source>
        <dbReference type="Pfam" id="PF01979"/>
    </source>
</evidence>
<reference evidence="4" key="1">
    <citation type="submission" date="2016-10" db="EMBL/GenBank/DDBJ databases">
        <authorList>
            <person name="Varghese N."/>
            <person name="Submissions S."/>
        </authorList>
    </citation>
    <scope>NUCLEOTIDE SEQUENCE [LARGE SCALE GENOMIC DNA]</scope>
    <source>
        <strain evidence="4">DSM 3384</strain>
    </source>
</reference>
<dbReference type="PANTHER" id="PTHR11647">
    <property type="entry name" value="HYDRANTOINASE/DIHYDROPYRIMIDINASE FAMILY MEMBER"/>
    <property type="match status" value="1"/>
</dbReference>
<dbReference type="Gene3D" id="3.20.20.140">
    <property type="entry name" value="Metal-dependent hydrolases"/>
    <property type="match status" value="1"/>
</dbReference>
<dbReference type="InterPro" id="IPR050378">
    <property type="entry name" value="Metallo-dep_Hydrolases_sf"/>
</dbReference>
<dbReference type="InterPro" id="IPR006680">
    <property type="entry name" value="Amidohydro-rel"/>
</dbReference>
<gene>
    <name evidence="3" type="ORF">SAMN04487931_110164</name>
</gene>
<proteinExistence type="predicted"/>
<feature type="domain" description="Amidohydrolase-related" evidence="2">
    <location>
        <begin position="50"/>
        <end position="429"/>
    </location>
</feature>
<comment type="cofactor">
    <cofactor evidence="1">
        <name>Zn(2+)</name>
        <dbReference type="ChEBI" id="CHEBI:29105"/>
    </cofactor>
</comment>
<dbReference type="Gene3D" id="2.30.40.10">
    <property type="entry name" value="Urease, subunit C, domain 1"/>
    <property type="match status" value="1"/>
</dbReference>
<dbReference type="Pfam" id="PF01979">
    <property type="entry name" value="Amidohydro_1"/>
    <property type="match status" value="1"/>
</dbReference>
<dbReference type="RefSeq" id="WP_092236567.1">
    <property type="nucleotide sequence ID" value="NZ_FNLL01000010.1"/>
</dbReference>
<dbReference type="GO" id="GO:0016812">
    <property type="term" value="F:hydrolase activity, acting on carbon-nitrogen (but not peptide) bonds, in cyclic amides"/>
    <property type="evidence" value="ECO:0007669"/>
    <property type="project" value="TreeGrafter"/>
</dbReference>